<reference evidence="1 2" key="1">
    <citation type="journal article" date="2014" name="Proc. Natl. Acad. Sci. U.S.A.">
        <title>Trajectory and genomic determinants of fungal-pathogen speciation and host adaptation.</title>
        <authorList>
            <person name="Hu X."/>
            <person name="Xiao G."/>
            <person name="Zheng P."/>
            <person name="Shang Y."/>
            <person name="Su Y."/>
            <person name="Zhang X."/>
            <person name="Liu X."/>
            <person name="Zhan S."/>
            <person name="St Leger R.J."/>
            <person name="Wang C."/>
        </authorList>
    </citation>
    <scope>NUCLEOTIDE SEQUENCE [LARGE SCALE GENOMIC DNA]</scope>
    <source>
        <strain evidence="1 2">ARSEF 977</strain>
    </source>
</reference>
<dbReference type="EMBL" id="AZNH01000016">
    <property type="protein sequence ID" value="KID87412.1"/>
    <property type="molecule type" value="Genomic_DNA"/>
</dbReference>
<keyword evidence="2" id="KW-1185">Reference proteome</keyword>
<name>A0A0B4H5W6_METGA</name>
<dbReference type="HOGENOM" id="CLU_2197556_0_0_1"/>
<accession>A0A0B4H5W6</accession>
<comment type="caution">
    <text evidence="1">The sequence shown here is derived from an EMBL/GenBank/DDBJ whole genome shotgun (WGS) entry which is preliminary data.</text>
</comment>
<evidence type="ECO:0000313" key="2">
    <source>
        <dbReference type="Proteomes" id="UP000031192"/>
    </source>
</evidence>
<gene>
    <name evidence="1" type="ORF">MGU_05444</name>
</gene>
<dbReference type="Proteomes" id="UP000031192">
    <property type="component" value="Unassembled WGS sequence"/>
</dbReference>
<protein>
    <submittedName>
        <fullName evidence="1">Uncharacterized protein</fullName>
    </submittedName>
</protein>
<dbReference type="AlphaFoldDB" id="A0A0B4H5W6"/>
<proteinExistence type="predicted"/>
<sequence length="108" mass="11917">MDLGPLLLPVFCNGPLSSPSKYIRRGFTKLSKTTLLFLASKDTCQGWFTQPYPDASTKDTASLASITCLVSLTIGSRRSTLVEANIHPKNSVRTYTPDIEYTTVYHLS</sequence>
<organism evidence="1 2">
    <name type="scientific">Metarhizium guizhouense (strain ARSEF 977)</name>
    <dbReference type="NCBI Taxonomy" id="1276136"/>
    <lineage>
        <taxon>Eukaryota</taxon>
        <taxon>Fungi</taxon>
        <taxon>Dikarya</taxon>
        <taxon>Ascomycota</taxon>
        <taxon>Pezizomycotina</taxon>
        <taxon>Sordariomycetes</taxon>
        <taxon>Hypocreomycetidae</taxon>
        <taxon>Hypocreales</taxon>
        <taxon>Clavicipitaceae</taxon>
        <taxon>Metarhizium</taxon>
    </lineage>
</organism>
<evidence type="ECO:0000313" key="1">
    <source>
        <dbReference type="EMBL" id="KID87412.1"/>
    </source>
</evidence>